<organism evidence="1 2">
    <name type="scientific">Oceanobacillus oncorhynchi</name>
    <dbReference type="NCBI Taxonomy" id="545501"/>
    <lineage>
        <taxon>Bacteria</taxon>
        <taxon>Bacillati</taxon>
        <taxon>Bacillota</taxon>
        <taxon>Bacilli</taxon>
        <taxon>Bacillales</taxon>
        <taxon>Bacillaceae</taxon>
        <taxon>Oceanobacillus</taxon>
    </lineage>
</organism>
<protein>
    <submittedName>
        <fullName evidence="1">Uncharacterized protein</fullName>
    </submittedName>
</protein>
<gene>
    <name evidence="1" type="ORF">BN997_01022</name>
</gene>
<dbReference type="AlphaFoldDB" id="A0A0A1MN25"/>
<keyword evidence="2" id="KW-1185">Reference proteome</keyword>
<evidence type="ECO:0000313" key="1">
    <source>
        <dbReference type="EMBL" id="CEI81204.1"/>
    </source>
</evidence>
<evidence type="ECO:0000313" key="2">
    <source>
        <dbReference type="Proteomes" id="UP000040453"/>
    </source>
</evidence>
<name>A0A0A1MN25_9BACI</name>
<dbReference type="Proteomes" id="UP000040453">
    <property type="component" value="Unassembled WGS sequence"/>
</dbReference>
<accession>A0A0A1MN25</accession>
<proteinExistence type="predicted"/>
<sequence>MQYTTQRVLDELEQRVSQHEHTIQQLLRIVGNLNKHLAQISSEQKEKV</sequence>
<dbReference type="RefSeq" id="WP_175297008.1">
    <property type="nucleotide sequence ID" value="NZ_CAXOIH010000010.1"/>
</dbReference>
<dbReference type="EMBL" id="CDGG01000001">
    <property type="protein sequence ID" value="CEI81204.1"/>
    <property type="molecule type" value="Genomic_DNA"/>
</dbReference>
<reference evidence="1 2" key="1">
    <citation type="submission" date="2014-11" db="EMBL/GenBank/DDBJ databases">
        <authorList>
            <person name="Urmite Genomes Urmite Genomes"/>
        </authorList>
    </citation>
    <scope>NUCLEOTIDE SEQUENCE [LARGE SCALE GENOMIC DNA]</scope>
    <source>
        <strain evidence="1 2">Oc5</strain>
    </source>
</reference>